<sequence length="388" mass="43675">MSTYLTKTATNRLLNYLSYRCYFQHNQHDSSPPPKLNKNRAKGAIAATIIIALIAIPAGNVVKADQKGKEFKSELDEQRAFLFPECPRTINLSGFNSPKSPVESYTEIPEVNLSYTPPKTAAILPQTSNPEPLGSGLPTLAKWLDTPLERHSWRKSWQISGPWLWHTPDGTHHDYCLVLIEGCFSGHSKAPSASGPLPKVIACDDKNKNIENHNLGFHNRQPLRLSWQQEWLDLFGLCEAPTTYAEIEFQHTEDLRAIRLLPRIAELPQDHEHSPDIKVFLSFYAAVWLDGEEVGISAAYLHSHPARIPTLLPHTFIGHEPLWLPLRRTPQLNANDNRSGLLSVIAVLHQSRRISDVDSHLAKILGEATINRPWGFHAQPWKPATDQP</sequence>
<dbReference type="Proteomes" id="UP001597337">
    <property type="component" value="Unassembled WGS sequence"/>
</dbReference>
<dbReference type="RefSeq" id="WP_386028603.1">
    <property type="nucleotide sequence ID" value="NZ_JBHUHX010000057.1"/>
</dbReference>
<reference evidence="3" key="1">
    <citation type="journal article" date="2019" name="Int. J. Syst. Evol. Microbiol.">
        <title>The Global Catalogue of Microorganisms (GCM) 10K type strain sequencing project: providing services to taxonomists for standard genome sequencing and annotation.</title>
        <authorList>
            <consortium name="The Broad Institute Genomics Platform"/>
            <consortium name="The Broad Institute Genome Sequencing Center for Infectious Disease"/>
            <person name="Wu L."/>
            <person name="Ma J."/>
        </authorList>
    </citation>
    <scope>NUCLEOTIDE SEQUENCE [LARGE SCALE GENOMIC DNA]</scope>
    <source>
        <strain evidence="3">KACC 12597</strain>
    </source>
</reference>
<dbReference type="EMBL" id="JBHUHX010000057">
    <property type="protein sequence ID" value="MFD2113767.1"/>
    <property type="molecule type" value="Genomic_DNA"/>
</dbReference>
<keyword evidence="3" id="KW-1185">Reference proteome</keyword>
<name>A0ABW4YDK9_9GAMM</name>
<accession>A0ABW4YDK9</accession>
<keyword evidence="1" id="KW-0812">Transmembrane</keyword>
<protein>
    <submittedName>
        <fullName evidence="2">Uncharacterized protein</fullName>
    </submittedName>
</protein>
<feature type="transmembrane region" description="Helical" evidence="1">
    <location>
        <begin position="43"/>
        <end position="62"/>
    </location>
</feature>
<evidence type="ECO:0000256" key="1">
    <source>
        <dbReference type="SAM" id="Phobius"/>
    </source>
</evidence>
<evidence type="ECO:0000313" key="2">
    <source>
        <dbReference type="EMBL" id="MFD2113767.1"/>
    </source>
</evidence>
<keyword evidence="1" id="KW-1133">Transmembrane helix</keyword>
<comment type="caution">
    <text evidence="2">The sequence shown here is derived from an EMBL/GenBank/DDBJ whole genome shotgun (WGS) entry which is preliminary data.</text>
</comment>
<proteinExistence type="predicted"/>
<gene>
    <name evidence="2" type="ORF">ACFSJC_18110</name>
</gene>
<organism evidence="2 3">
    <name type="scientific">Thiorhodococcus fuscus</name>
    <dbReference type="NCBI Taxonomy" id="527200"/>
    <lineage>
        <taxon>Bacteria</taxon>
        <taxon>Pseudomonadati</taxon>
        <taxon>Pseudomonadota</taxon>
        <taxon>Gammaproteobacteria</taxon>
        <taxon>Chromatiales</taxon>
        <taxon>Chromatiaceae</taxon>
        <taxon>Thiorhodococcus</taxon>
    </lineage>
</organism>
<keyword evidence="1" id="KW-0472">Membrane</keyword>
<evidence type="ECO:0000313" key="3">
    <source>
        <dbReference type="Proteomes" id="UP001597337"/>
    </source>
</evidence>